<gene>
    <name evidence="3" type="primary">zapE</name>
    <name evidence="3" type="ORF">ALP8811_00045</name>
</gene>
<keyword evidence="2" id="KW-0067">ATP-binding</keyword>
<dbReference type="AlphaFoldDB" id="A0A2R8AG72"/>
<dbReference type="NCBIfam" id="NF040713">
    <property type="entry name" value="ZapE"/>
    <property type="match status" value="1"/>
</dbReference>
<keyword evidence="3" id="KW-0131">Cell cycle</keyword>
<evidence type="ECO:0000313" key="3">
    <source>
        <dbReference type="EMBL" id="SPF75061.1"/>
    </source>
</evidence>
<dbReference type="PANTHER" id="PTHR12169">
    <property type="entry name" value="ATPASE N2B"/>
    <property type="match status" value="1"/>
</dbReference>
<keyword evidence="1" id="KW-0547">Nucleotide-binding</keyword>
<dbReference type="SUPFAM" id="SSF52540">
    <property type="entry name" value="P-loop containing nucleoside triphosphate hydrolases"/>
    <property type="match status" value="1"/>
</dbReference>
<accession>A0A2R8AG72</accession>
<name>A0A2R8AG72_9RHOB</name>
<dbReference type="Proteomes" id="UP000244911">
    <property type="component" value="Unassembled WGS sequence"/>
</dbReference>
<dbReference type="InterPro" id="IPR005654">
    <property type="entry name" value="ATPase_AFG1-like"/>
</dbReference>
<dbReference type="GO" id="GO:0005524">
    <property type="term" value="F:ATP binding"/>
    <property type="evidence" value="ECO:0007669"/>
    <property type="project" value="UniProtKB-KW"/>
</dbReference>
<sequence>MRASLSLGQCQTIAALRQFLLFDVRLKLSLCDAAFYLSGMSNLIQTYDALAQSGEITRDPAQEACLPGLEDIRAHLDSAPKRKRGILGGLFHSKPEDVPQGLYLWGGVGRGKSMLMDLFVDSLENTAARRVHFHAFMQEVHEGMTEARKRGVDDPLAPVAAKIAADVKLFAFDEMQISDITDAMIVGRLFEKLFEAGVVVVTTSNRHPDELYKHGLNRQLFLPFIALLKDQMVVHELVSPNDYRQDRLSGEQVFFSPANADARQAIDALWKDLTGGKTEPLVLTVKGREVVLPDYRNGAARARFHDLCGAMLGPGDYLAVANAVKLLVLEDIPRLSRSNFNEAKRFVTLIDALYEAKVRLIASAAALPEMLYVEGEGSFEFERTASRLREMQDKDWGQDSE</sequence>
<dbReference type="InterPro" id="IPR027417">
    <property type="entry name" value="P-loop_NTPase"/>
</dbReference>
<evidence type="ECO:0000256" key="2">
    <source>
        <dbReference type="ARBA" id="ARBA00022840"/>
    </source>
</evidence>
<dbReference type="PANTHER" id="PTHR12169:SF6">
    <property type="entry name" value="AFG1-LIKE ATPASE"/>
    <property type="match status" value="1"/>
</dbReference>
<organism evidence="3 4">
    <name type="scientific">Aliiroseovarius pelagivivens</name>
    <dbReference type="NCBI Taxonomy" id="1639690"/>
    <lineage>
        <taxon>Bacteria</taxon>
        <taxon>Pseudomonadati</taxon>
        <taxon>Pseudomonadota</taxon>
        <taxon>Alphaproteobacteria</taxon>
        <taxon>Rhodobacterales</taxon>
        <taxon>Paracoccaceae</taxon>
        <taxon>Aliiroseovarius</taxon>
    </lineage>
</organism>
<dbReference type="GO" id="GO:0016887">
    <property type="term" value="F:ATP hydrolysis activity"/>
    <property type="evidence" value="ECO:0007669"/>
    <property type="project" value="InterPro"/>
</dbReference>
<dbReference type="GO" id="GO:0005737">
    <property type="term" value="C:cytoplasm"/>
    <property type="evidence" value="ECO:0007669"/>
    <property type="project" value="TreeGrafter"/>
</dbReference>
<dbReference type="Pfam" id="PF03969">
    <property type="entry name" value="AFG1_ATPase"/>
    <property type="match status" value="1"/>
</dbReference>
<dbReference type="Gene3D" id="3.40.50.300">
    <property type="entry name" value="P-loop containing nucleotide triphosphate hydrolases"/>
    <property type="match status" value="1"/>
</dbReference>
<evidence type="ECO:0000313" key="4">
    <source>
        <dbReference type="Proteomes" id="UP000244911"/>
    </source>
</evidence>
<keyword evidence="4" id="KW-1185">Reference proteome</keyword>
<dbReference type="EMBL" id="OMOI01000001">
    <property type="protein sequence ID" value="SPF75061.1"/>
    <property type="molecule type" value="Genomic_DNA"/>
</dbReference>
<evidence type="ECO:0000256" key="1">
    <source>
        <dbReference type="ARBA" id="ARBA00022741"/>
    </source>
</evidence>
<protein>
    <submittedName>
        <fullName evidence="3">Cell division protein ZapE</fullName>
    </submittedName>
</protein>
<reference evidence="3 4" key="1">
    <citation type="submission" date="2018-03" db="EMBL/GenBank/DDBJ databases">
        <authorList>
            <person name="Keele B.F."/>
        </authorList>
    </citation>
    <scope>NUCLEOTIDE SEQUENCE [LARGE SCALE GENOMIC DNA]</scope>
    <source>
        <strain evidence="3 4">CECT 8811</strain>
    </source>
</reference>
<dbReference type="GO" id="GO:0051301">
    <property type="term" value="P:cell division"/>
    <property type="evidence" value="ECO:0007669"/>
    <property type="project" value="UniProtKB-KW"/>
</dbReference>
<proteinExistence type="predicted"/>
<keyword evidence="3" id="KW-0132">Cell division</keyword>